<evidence type="ECO:0000256" key="6">
    <source>
        <dbReference type="ARBA" id="ARBA00022840"/>
    </source>
</evidence>
<evidence type="ECO:0000256" key="7">
    <source>
        <dbReference type="ARBA" id="ARBA00023136"/>
    </source>
</evidence>
<dbReference type="InterPro" id="IPR003593">
    <property type="entry name" value="AAA+_ATPase"/>
</dbReference>
<dbReference type="AlphaFoldDB" id="K2JRL3"/>
<comment type="caution">
    <text evidence="9">The sequence shown here is derived from an EMBL/GenBank/DDBJ whole genome shotgun (WGS) entry which is preliminary data.</text>
</comment>
<evidence type="ECO:0000256" key="3">
    <source>
        <dbReference type="ARBA" id="ARBA00022448"/>
    </source>
</evidence>
<protein>
    <submittedName>
        <fullName evidence="9">ABC transporter</fullName>
    </submittedName>
</protein>
<dbReference type="EMBL" id="AMRL01000003">
    <property type="protein sequence ID" value="EKE78058.1"/>
    <property type="molecule type" value="Genomic_DNA"/>
</dbReference>
<dbReference type="InterPro" id="IPR027417">
    <property type="entry name" value="P-loop_NTPase"/>
</dbReference>
<evidence type="ECO:0000259" key="8">
    <source>
        <dbReference type="PROSITE" id="PS50893"/>
    </source>
</evidence>
<dbReference type="PROSITE" id="PS00211">
    <property type="entry name" value="ABC_TRANSPORTER_1"/>
    <property type="match status" value="1"/>
</dbReference>
<dbReference type="Proteomes" id="UP000006746">
    <property type="component" value="Unassembled WGS sequence"/>
</dbReference>
<feature type="domain" description="ABC transporter" evidence="8">
    <location>
        <begin position="16"/>
        <end position="243"/>
    </location>
</feature>
<evidence type="ECO:0000313" key="10">
    <source>
        <dbReference type="Proteomes" id="UP000006746"/>
    </source>
</evidence>
<gene>
    <name evidence="9" type="ORF">P24_03495</name>
</gene>
<dbReference type="PROSITE" id="PS50893">
    <property type="entry name" value="ABC_TRANSPORTER_2"/>
    <property type="match status" value="1"/>
</dbReference>
<dbReference type="PANTHER" id="PTHR43166">
    <property type="entry name" value="AMINO ACID IMPORT ATP-BINDING PROTEIN"/>
    <property type="match status" value="1"/>
</dbReference>
<keyword evidence="3" id="KW-0813">Transport</keyword>
<keyword evidence="7" id="KW-0472">Membrane</keyword>
<keyword evidence="6" id="KW-0067">ATP-binding</keyword>
<dbReference type="GO" id="GO:0005886">
    <property type="term" value="C:plasma membrane"/>
    <property type="evidence" value="ECO:0007669"/>
    <property type="project" value="UniProtKB-SubCell"/>
</dbReference>
<accession>K2JRL3</accession>
<dbReference type="GO" id="GO:0005524">
    <property type="term" value="F:ATP binding"/>
    <property type="evidence" value="ECO:0007669"/>
    <property type="project" value="UniProtKB-KW"/>
</dbReference>
<name>K2JRL3_9PROT</name>
<keyword evidence="5" id="KW-0547">Nucleotide-binding</keyword>
<dbReference type="STRING" id="1207063.P24_03495"/>
<dbReference type="Gene3D" id="3.40.50.300">
    <property type="entry name" value="P-loop containing nucleotide triphosphate hydrolases"/>
    <property type="match status" value="1"/>
</dbReference>
<reference evidence="9 10" key="1">
    <citation type="journal article" date="2012" name="J. Bacteriol.">
        <title>Genome Sequence of Oceanibaculum indicum Type Strain P24.</title>
        <authorList>
            <person name="Lai Q."/>
            <person name="Shao Z."/>
        </authorList>
    </citation>
    <scope>NUCLEOTIDE SEQUENCE [LARGE SCALE GENOMIC DNA]</scope>
    <source>
        <strain evidence="9 10">P24</strain>
    </source>
</reference>
<organism evidence="9 10">
    <name type="scientific">Oceanibaculum indicum P24</name>
    <dbReference type="NCBI Taxonomy" id="1207063"/>
    <lineage>
        <taxon>Bacteria</taxon>
        <taxon>Pseudomonadati</taxon>
        <taxon>Pseudomonadota</taxon>
        <taxon>Alphaproteobacteria</taxon>
        <taxon>Rhodospirillales</taxon>
        <taxon>Oceanibaculaceae</taxon>
        <taxon>Oceanibaculum</taxon>
    </lineage>
</organism>
<comment type="subcellular location">
    <subcellularLocation>
        <location evidence="1">Cell membrane</location>
        <topology evidence="1">Peripheral membrane protein</topology>
    </subcellularLocation>
</comment>
<proteinExistence type="inferred from homology"/>
<dbReference type="InterPro" id="IPR017871">
    <property type="entry name" value="ABC_transporter-like_CS"/>
</dbReference>
<keyword evidence="10" id="KW-1185">Reference proteome</keyword>
<sequence>MGNTALATETVTTAAIRFEDVSKHFGETPVLEAVSFTVLPGQVVCIAGPSGTGKTTLLRLVNALTPADQGHIQAGPFNVTQPGTDLQALRRYVGMVFQRYSLFPHKSVLENLTMGPRQVLRRPRAEAEEQAIDLLNRLEVAELRERYPGELSAGQQQRVALVRALTMDPKILLLDEVTAALDPRMVDKVAELIRQMAATGMTILASSHDMRFATLCADLLAQLDRGRLGPLQPPPPPSPAVEP</sequence>
<evidence type="ECO:0000256" key="2">
    <source>
        <dbReference type="ARBA" id="ARBA00005417"/>
    </source>
</evidence>
<dbReference type="SUPFAM" id="SSF52540">
    <property type="entry name" value="P-loop containing nucleoside triphosphate hydrolases"/>
    <property type="match status" value="1"/>
</dbReference>
<keyword evidence="4" id="KW-1003">Cell membrane</keyword>
<comment type="similarity">
    <text evidence="2">Belongs to the ABC transporter superfamily.</text>
</comment>
<evidence type="ECO:0000256" key="1">
    <source>
        <dbReference type="ARBA" id="ARBA00004202"/>
    </source>
</evidence>
<dbReference type="InterPro" id="IPR050086">
    <property type="entry name" value="MetN_ABC_transporter-like"/>
</dbReference>
<dbReference type="SMART" id="SM00382">
    <property type="entry name" value="AAA"/>
    <property type="match status" value="1"/>
</dbReference>
<evidence type="ECO:0000256" key="5">
    <source>
        <dbReference type="ARBA" id="ARBA00022741"/>
    </source>
</evidence>
<dbReference type="InterPro" id="IPR003439">
    <property type="entry name" value="ABC_transporter-like_ATP-bd"/>
</dbReference>
<evidence type="ECO:0000313" key="9">
    <source>
        <dbReference type="EMBL" id="EKE78058.1"/>
    </source>
</evidence>
<dbReference type="PANTHER" id="PTHR43166:SF9">
    <property type="entry name" value="GLUTAMATE_ASPARTATE IMPORT ATP-BINDING PROTEIN GLTL"/>
    <property type="match status" value="1"/>
</dbReference>
<dbReference type="GO" id="GO:0016887">
    <property type="term" value="F:ATP hydrolysis activity"/>
    <property type="evidence" value="ECO:0007669"/>
    <property type="project" value="InterPro"/>
</dbReference>
<dbReference type="eggNOG" id="COG1126">
    <property type="taxonomic scope" value="Bacteria"/>
</dbReference>
<dbReference type="Pfam" id="PF00005">
    <property type="entry name" value="ABC_tran"/>
    <property type="match status" value="1"/>
</dbReference>
<evidence type="ECO:0000256" key="4">
    <source>
        <dbReference type="ARBA" id="ARBA00022475"/>
    </source>
</evidence>